<evidence type="ECO:0000256" key="3">
    <source>
        <dbReference type="ARBA" id="ARBA00007931"/>
    </source>
</evidence>
<proteinExistence type="inferred from homology"/>
<sequence length="440" mass="48758">MDVLGILIMAGQLLLALSILVGVHEAGHMLAAKYFGMRVEKFSIGFPPKIFGFKKGETEYSFGAVPLGGFVKISGMVDESLDTKELSEEPKPYEFRAKPAWQRLIVMMGGIIVNVVVGIIIFIIATYVYGSEYFPASEINKNGIVAHELGREIGLKTGDKIVNVNGKPYEKFPEDVINADVFLTDNNFYTVKRGDSLLTIKIPSNIAGKLSEDKNNFISAITPFGVEAVEDGSNAAKAGLKPNDKIITINGDSIRYFHELTSKLETLKNKRANIVVEREGKLLTLNPEVSKEGKIGFQPKMLLETKTDYYTFWQAVPKGTTDAFAVITNTVRGFGKIFKREVPLSKSVSGPIGIASKFGNQWIWQRFWFMTGLLSMVLAFMNFLPIPALDGGHVMFLTYEIVSGRKPSDKFLEVAQKVGMVILLSLMVFAFGNDIFKKFQ</sequence>
<dbReference type="Gene3D" id="2.30.42.10">
    <property type="match status" value="1"/>
</dbReference>
<keyword evidence="10 11" id="KW-0472">Membrane</keyword>
<accession>A0A098L8N9</accession>
<dbReference type="PANTHER" id="PTHR42837">
    <property type="entry name" value="REGULATOR OF SIGMA-E PROTEASE RSEP"/>
    <property type="match status" value="1"/>
</dbReference>
<dbReference type="PROSITE" id="PS50106">
    <property type="entry name" value="PDZ"/>
    <property type="match status" value="1"/>
</dbReference>
<dbReference type="EMBL" id="BBLT01000001">
    <property type="protein sequence ID" value="GAL82787.1"/>
    <property type="molecule type" value="Genomic_DNA"/>
</dbReference>
<dbReference type="GO" id="GO:0004222">
    <property type="term" value="F:metalloendopeptidase activity"/>
    <property type="evidence" value="ECO:0007669"/>
    <property type="project" value="InterPro"/>
</dbReference>
<dbReference type="EC" id="3.4.24.-" evidence="11"/>
<keyword evidence="7 11" id="KW-0862">Zinc</keyword>
<dbReference type="CDD" id="cd06163">
    <property type="entry name" value="S2P-M50_PDZ_RseP-like"/>
    <property type="match status" value="1"/>
</dbReference>
<keyword evidence="8 11" id="KW-1133">Transmembrane helix</keyword>
<protein>
    <recommendedName>
        <fullName evidence="11">Zinc metalloprotease</fullName>
        <ecNumber evidence="11">3.4.24.-</ecNumber>
    </recommendedName>
</protein>
<dbReference type="RefSeq" id="WP_045456827.1">
    <property type="nucleotide sequence ID" value="NZ_BBLT01000001.1"/>
</dbReference>
<evidence type="ECO:0000256" key="1">
    <source>
        <dbReference type="ARBA" id="ARBA00001947"/>
    </source>
</evidence>
<keyword evidence="14" id="KW-1185">Reference proteome</keyword>
<comment type="subcellular location">
    <subcellularLocation>
        <location evidence="2">Membrane</location>
        <topology evidence="2">Multi-pass membrane protein</topology>
    </subcellularLocation>
</comment>
<evidence type="ECO:0000256" key="4">
    <source>
        <dbReference type="ARBA" id="ARBA00022670"/>
    </source>
</evidence>
<feature type="transmembrane region" description="Helical" evidence="11">
    <location>
        <begin position="104"/>
        <end position="129"/>
    </location>
</feature>
<evidence type="ECO:0000256" key="5">
    <source>
        <dbReference type="ARBA" id="ARBA00022692"/>
    </source>
</evidence>
<dbReference type="InterPro" id="IPR036034">
    <property type="entry name" value="PDZ_sf"/>
</dbReference>
<keyword evidence="4" id="KW-0645">Protease</keyword>
<comment type="cofactor">
    <cofactor evidence="1 11">
        <name>Zn(2+)</name>
        <dbReference type="ChEBI" id="CHEBI:29105"/>
    </cofactor>
</comment>
<name>A0A098L8N9_9BACT</name>
<evidence type="ECO:0000256" key="10">
    <source>
        <dbReference type="ARBA" id="ARBA00023136"/>
    </source>
</evidence>
<dbReference type="eggNOG" id="COG0750">
    <property type="taxonomic scope" value="Bacteria"/>
</dbReference>
<dbReference type="PANTHER" id="PTHR42837:SF2">
    <property type="entry name" value="MEMBRANE METALLOPROTEASE ARASP2, CHLOROPLASTIC-RELATED"/>
    <property type="match status" value="1"/>
</dbReference>
<organism evidence="13 14">
    <name type="scientific">Sporocytophaga myxococcoides</name>
    <dbReference type="NCBI Taxonomy" id="153721"/>
    <lineage>
        <taxon>Bacteria</taxon>
        <taxon>Pseudomonadati</taxon>
        <taxon>Bacteroidota</taxon>
        <taxon>Cytophagia</taxon>
        <taxon>Cytophagales</taxon>
        <taxon>Cytophagaceae</taxon>
        <taxon>Sporocytophaga</taxon>
    </lineage>
</organism>
<evidence type="ECO:0000256" key="8">
    <source>
        <dbReference type="ARBA" id="ARBA00022989"/>
    </source>
</evidence>
<evidence type="ECO:0000256" key="6">
    <source>
        <dbReference type="ARBA" id="ARBA00022801"/>
    </source>
</evidence>
<dbReference type="GO" id="GO:0046872">
    <property type="term" value="F:metal ion binding"/>
    <property type="evidence" value="ECO:0007669"/>
    <property type="project" value="UniProtKB-KW"/>
</dbReference>
<dbReference type="Pfam" id="PF17820">
    <property type="entry name" value="PDZ_6"/>
    <property type="match status" value="1"/>
</dbReference>
<evidence type="ECO:0000259" key="12">
    <source>
        <dbReference type="PROSITE" id="PS50106"/>
    </source>
</evidence>
<dbReference type="InterPro" id="IPR004387">
    <property type="entry name" value="Pept_M50_Zn"/>
</dbReference>
<dbReference type="Proteomes" id="UP000030185">
    <property type="component" value="Unassembled WGS sequence"/>
</dbReference>
<keyword evidence="6 11" id="KW-0378">Hydrolase</keyword>
<keyword evidence="5 11" id="KW-0812">Transmembrane</keyword>
<dbReference type="STRING" id="153721.MYP_13"/>
<dbReference type="Pfam" id="PF02163">
    <property type="entry name" value="Peptidase_M50"/>
    <property type="match status" value="1"/>
</dbReference>
<evidence type="ECO:0000256" key="11">
    <source>
        <dbReference type="RuleBase" id="RU362031"/>
    </source>
</evidence>
<dbReference type="InterPro" id="IPR008915">
    <property type="entry name" value="Peptidase_M50"/>
</dbReference>
<evidence type="ECO:0000256" key="2">
    <source>
        <dbReference type="ARBA" id="ARBA00004141"/>
    </source>
</evidence>
<evidence type="ECO:0000313" key="13">
    <source>
        <dbReference type="EMBL" id="GAL82787.1"/>
    </source>
</evidence>
<evidence type="ECO:0000256" key="9">
    <source>
        <dbReference type="ARBA" id="ARBA00023049"/>
    </source>
</evidence>
<comment type="similarity">
    <text evidence="3 11">Belongs to the peptidase M50B family.</text>
</comment>
<dbReference type="SUPFAM" id="SSF50156">
    <property type="entry name" value="PDZ domain-like"/>
    <property type="match status" value="2"/>
</dbReference>
<evidence type="ECO:0000256" key="7">
    <source>
        <dbReference type="ARBA" id="ARBA00022833"/>
    </source>
</evidence>
<dbReference type="GO" id="GO:0006508">
    <property type="term" value="P:proteolysis"/>
    <property type="evidence" value="ECO:0007669"/>
    <property type="project" value="UniProtKB-KW"/>
</dbReference>
<dbReference type="NCBIfam" id="TIGR00054">
    <property type="entry name" value="RIP metalloprotease RseP"/>
    <property type="match status" value="1"/>
</dbReference>
<feature type="transmembrane region" description="Helical" evidence="11">
    <location>
        <begin position="367"/>
        <end position="386"/>
    </location>
</feature>
<evidence type="ECO:0000313" key="14">
    <source>
        <dbReference type="Proteomes" id="UP000030185"/>
    </source>
</evidence>
<keyword evidence="11" id="KW-0479">Metal-binding</keyword>
<comment type="caution">
    <text evidence="13">The sequence shown here is derived from an EMBL/GenBank/DDBJ whole genome shotgun (WGS) entry which is preliminary data.</text>
</comment>
<feature type="transmembrane region" description="Helical" evidence="11">
    <location>
        <begin position="418"/>
        <end position="436"/>
    </location>
</feature>
<keyword evidence="9 11" id="KW-0482">Metalloprotease</keyword>
<dbReference type="InterPro" id="IPR041489">
    <property type="entry name" value="PDZ_6"/>
</dbReference>
<gene>
    <name evidence="13" type="ORF">MYP_13</name>
</gene>
<dbReference type="GO" id="GO:0016020">
    <property type="term" value="C:membrane"/>
    <property type="evidence" value="ECO:0007669"/>
    <property type="project" value="UniProtKB-SubCell"/>
</dbReference>
<dbReference type="InterPro" id="IPR001478">
    <property type="entry name" value="PDZ"/>
</dbReference>
<feature type="domain" description="PDZ" evidence="12">
    <location>
        <begin position="226"/>
        <end position="285"/>
    </location>
</feature>
<dbReference type="AlphaFoldDB" id="A0A098L8N9"/>
<reference evidence="13 14" key="1">
    <citation type="submission" date="2014-09" db="EMBL/GenBank/DDBJ databases">
        <title>Sporocytophaga myxococcoides PG-01 genome sequencing.</title>
        <authorList>
            <person name="Liu L."/>
            <person name="Gao P.J."/>
            <person name="Chen G.J."/>
            <person name="Wang L.S."/>
        </authorList>
    </citation>
    <scope>NUCLEOTIDE SEQUENCE [LARGE SCALE GENOMIC DNA]</scope>
    <source>
        <strain evidence="13 14">PG-01</strain>
    </source>
</reference>